<dbReference type="RefSeq" id="WP_068660439.1">
    <property type="nucleotide sequence ID" value="NZ_CP017770.1"/>
</dbReference>
<dbReference type="Pfam" id="PF06580">
    <property type="entry name" value="His_kinase"/>
    <property type="match status" value="1"/>
</dbReference>
<comment type="subcellular location">
    <subcellularLocation>
        <location evidence="1">Cell membrane</location>
        <topology evidence="1">Multi-pass membrane protein</topology>
    </subcellularLocation>
</comment>
<dbReference type="PROSITE" id="PS50885">
    <property type="entry name" value="HAMP"/>
    <property type="match status" value="1"/>
</dbReference>
<feature type="transmembrane region" description="Helical" evidence="7">
    <location>
        <begin position="317"/>
        <end position="339"/>
    </location>
</feature>
<evidence type="ECO:0000256" key="7">
    <source>
        <dbReference type="SAM" id="Phobius"/>
    </source>
</evidence>
<evidence type="ECO:0000256" key="1">
    <source>
        <dbReference type="ARBA" id="ARBA00004651"/>
    </source>
</evidence>
<dbReference type="InterPro" id="IPR003594">
    <property type="entry name" value="HATPase_dom"/>
</dbReference>
<dbReference type="CDD" id="cd06225">
    <property type="entry name" value="HAMP"/>
    <property type="match status" value="1"/>
</dbReference>
<gene>
    <name evidence="9" type="ORF">PNBC_17610</name>
</gene>
<dbReference type="SUPFAM" id="SSF158472">
    <property type="entry name" value="HAMP domain-like"/>
    <property type="match status" value="1"/>
</dbReference>
<dbReference type="OrthoDB" id="9809348at2"/>
<dbReference type="EMBL" id="LSFN01000036">
    <property type="protein sequence ID" value="OAB71823.1"/>
    <property type="molecule type" value="Genomic_DNA"/>
</dbReference>
<evidence type="ECO:0000256" key="4">
    <source>
        <dbReference type="ARBA" id="ARBA00022679"/>
    </source>
</evidence>
<dbReference type="STRING" id="1763538.LPB68_13280"/>
<feature type="domain" description="HAMP" evidence="8">
    <location>
        <begin position="336"/>
        <end position="388"/>
    </location>
</feature>
<dbReference type="GO" id="GO:0000155">
    <property type="term" value="F:phosphorelay sensor kinase activity"/>
    <property type="evidence" value="ECO:0007669"/>
    <property type="project" value="InterPro"/>
</dbReference>
<name>A0A162KPK3_9BACL</name>
<evidence type="ECO:0000313" key="10">
    <source>
        <dbReference type="Proteomes" id="UP000077134"/>
    </source>
</evidence>
<keyword evidence="10" id="KW-1185">Reference proteome</keyword>
<keyword evidence="2" id="KW-1003">Cell membrane</keyword>
<keyword evidence="6 7" id="KW-0472">Membrane</keyword>
<dbReference type="PANTHER" id="PTHR34220">
    <property type="entry name" value="SENSOR HISTIDINE KINASE YPDA"/>
    <property type="match status" value="1"/>
</dbReference>
<dbReference type="AlphaFoldDB" id="A0A162KPK3"/>
<dbReference type="InterPro" id="IPR010559">
    <property type="entry name" value="Sig_transdc_His_kin_internal"/>
</dbReference>
<dbReference type="KEGG" id="pcx:LPB68_13280"/>
<dbReference type="SMART" id="SM00304">
    <property type="entry name" value="HAMP"/>
    <property type="match status" value="1"/>
</dbReference>
<evidence type="ECO:0000256" key="2">
    <source>
        <dbReference type="ARBA" id="ARBA00022475"/>
    </source>
</evidence>
<dbReference type="Gene3D" id="3.30.565.10">
    <property type="entry name" value="Histidine kinase-like ATPase, C-terminal domain"/>
    <property type="match status" value="1"/>
</dbReference>
<sequence>MRKILKIHTKFTNRISKRLVNKLILLFTSIIILIVTSLTLISYQMIRKESVNNSIASTNNTLLLVNQKLEEYLEGIEQLSLPQIQYDEIMNAIQNEADDYSSRMFLEDYLRNLFFSRVDMEAIYLYLVDEHKYYYISREAYNISIRVIEDPDIINQSWYKQLMTDKQNQLFQSFVIPDETEEIYQGNTDSTFMAYHRVLRSIASREPQAVISFSLNSSTMENIVKDIPFTQGEHLLLLDTNNRPFYLDDLGFYEVTQNEEFINTTANGEGERITWTVGGNRYLVVYNVGEQIGWKLIKPIPLRMLYEAATTTRNVSYFIGFLFLIVAIILVTWTANAITKPLKKLSRQMELFSSGTFDAVAQVRGQDEIAYLNRHFNDMVKRTNELINERYKMKLVEKNALLRALEAQINPHFLYNALQAISTKALKSDHLDIVEMVDALALTLRYCISGKDIVIATEELRHIENYLLIQKARFGDRIQVKFEWDEDLRNLQIPKLSVQSLVENSVKHAVEKVSNQILIIIQANVTSTHTVISVKDNGPGMSVERLQEVLRSFSADGEDWGEENIGLKNLYSRLKLLYGEEADLEIRTDSLGTEMHMLIPLGGNNNV</sequence>
<dbReference type="Pfam" id="PF02518">
    <property type="entry name" value="HATPase_c"/>
    <property type="match status" value="1"/>
</dbReference>
<proteinExistence type="predicted"/>
<dbReference type="InterPro" id="IPR050640">
    <property type="entry name" value="Bact_2-comp_sensor_kinase"/>
</dbReference>
<comment type="caution">
    <text evidence="9">The sequence shown here is derived from an EMBL/GenBank/DDBJ whole genome shotgun (WGS) entry which is preliminary data.</text>
</comment>
<evidence type="ECO:0000256" key="3">
    <source>
        <dbReference type="ARBA" id="ARBA00022553"/>
    </source>
</evidence>
<dbReference type="Gene3D" id="6.10.340.10">
    <property type="match status" value="1"/>
</dbReference>
<keyword evidence="3" id="KW-0597">Phosphoprotein</keyword>
<keyword evidence="7" id="KW-0812">Transmembrane</keyword>
<dbReference type="Proteomes" id="UP000077134">
    <property type="component" value="Unassembled WGS sequence"/>
</dbReference>
<accession>A0A162KPK3</accession>
<dbReference type="GO" id="GO:0005886">
    <property type="term" value="C:plasma membrane"/>
    <property type="evidence" value="ECO:0007669"/>
    <property type="project" value="UniProtKB-SubCell"/>
</dbReference>
<feature type="transmembrane region" description="Helical" evidence="7">
    <location>
        <begin position="23"/>
        <end position="46"/>
    </location>
</feature>
<dbReference type="InterPro" id="IPR036890">
    <property type="entry name" value="HATPase_C_sf"/>
</dbReference>
<reference evidence="9 10" key="1">
    <citation type="submission" date="2016-02" db="EMBL/GenBank/DDBJ databases">
        <title>Paenibacillus sp. LPB0068, isolated from Crassostrea gigas.</title>
        <authorList>
            <person name="Shin S.-K."/>
            <person name="Yi H."/>
        </authorList>
    </citation>
    <scope>NUCLEOTIDE SEQUENCE [LARGE SCALE GENOMIC DNA]</scope>
    <source>
        <strain evidence="9 10">LPB0068</strain>
    </source>
</reference>
<protein>
    <submittedName>
        <fullName evidence="9">Histidine kinase</fullName>
    </submittedName>
</protein>
<dbReference type="PANTHER" id="PTHR34220:SF7">
    <property type="entry name" value="SENSOR HISTIDINE KINASE YPDA"/>
    <property type="match status" value="1"/>
</dbReference>
<keyword evidence="7" id="KW-1133">Transmembrane helix</keyword>
<evidence type="ECO:0000256" key="6">
    <source>
        <dbReference type="ARBA" id="ARBA00023136"/>
    </source>
</evidence>
<keyword evidence="4" id="KW-0808">Transferase</keyword>
<dbReference type="SUPFAM" id="SSF55874">
    <property type="entry name" value="ATPase domain of HSP90 chaperone/DNA topoisomerase II/histidine kinase"/>
    <property type="match status" value="1"/>
</dbReference>
<dbReference type="InterPro" id="IPR003660">
    <property type="entry name" value="HAMP_dom"/>
</dbReference>
<organism evidence="9 10">
    <name type="scientific">Paenibacillus crassostreae</name>
    <dbReference type="NCBI Taxonomy" id="1763538"/>
    <lineage>
        <taxon>Bacteria</taxon>
        <taxon>Bacillati</taxon>
        <taxon>Bacillota</taxon>
        <taxon>Bacilli</taxon>
        <taxon>Bacillales</taxon>
        <taxon>Paenibacillaceae</taxon>
        <taxon>Paenibacillus</taxon>
    </lineage>
</organism>
<evidence type="ECO:0000259" key="8">
    <source>
        <dbReference type="PROSITE" id="PS50885"/>
    </source>
</evidence>
<keyword evidence="5 9" id="KW-0418">Kinase</keyword>
<evidence type="ECO:0000256" key="5">
    <source>
        <dbReference type="ARBA" id="ARBA00022777"/>
    </source>
</evidence>
<evidence type="ECO:0000313" key="9">
    <source>
        <dbReference type="EMBL" id="OAB71823.1"/>
    </source>
</evidence>
<dbReference type="Pfam" id="PF00672">
    <property type="entry name" value="HAMP"/>
    <property type="match status" value="1"/>
</dbReference>